<dbReference type="Pfam" id="PF25011">
    <property type="entry name" value="VSR_TRX"/>
    <property type="match status" value="1"/>
</dbReference>
<reference evidence="4" key="1">
    <citation type="submission" date="2017-09" db="EMBL/GenBank/DDBJ databases">
        <title>Depth-based differentiation of microbial function through sediment-hosted aquifers and enrichment of novel symbionts in the deep terrestrial subsurface.</title>
        <authorList>
            <person name="Probst A.J."/>
            <person name="Ladd B."/>
            <person name="Jarett J.K."/>
            <person name="Geller-Mcgrath D.E."/>
            <person name="Sieber C.M.K."/>
            <person name="Emerson J.B."/>
            <person name="Anantharaman K."/>
            <person name="Thomas B.C."/>
            <person name="Malmstrom R."/>
            <person name="Stieglmeier M."/>
            <person name="Klingl A."/>
            <person name="Woyke T."/>
            <person name="Ryan C.M."/>
            <person name="Banfield J.F."/>
        </authorList>
    </citation>
    <scope>NUCLEOTIDE SEQUENCE [LARGE SCALE GENOMIC DNA]</scope>
</reference>
<dbReference type="Proteomes" id="UP000229502">
    <property type="component" value="Unassembled WGS sequence"/>
</dbReference>
<dbReference type="SUPFAM" id="SSF52833">
    <property type="entry name" value="Thioredoxin-like"/>
    <property type="match status" value="1"/>
</dbReference>
<dbReference type="EMBL" id="PEWZ01000126">
    <property type="protein sequence ID" value="PIU33822.1"/>
    <property type="molecule type" value="Genomic_DNA"/>
</dbReference>
<dbReference type="Gene3D" id="3.40.30.10">
    <property type="entry name" value="Glutaredoxin"/>
    <property type="match status" value="1"/>
</dbReference>
<evidence type="ECO:0000313" key="4">
    <source>
        <dbReference type="Proteomes" id="UP000229502"/>
    </source>
</evidence>
<evidence type="ECO:0000256" key="1">
    <source>
        <dbReference type="SAM" id="SignalP"/>
    </source>
</evidence>
<sequence length="316" mass="34514">MNKKTFALIVLLLLVASFLGGSTAAQIKYLQKGSKGQGTPTQAVQPTQAPFVPKTKTAKPEVKFFVMSFCPYGNQAEAGLEPVYQLLKDKVTWTPQYIISDQKASCEQNCPYRVYNDEAKTRCEEAVKQNQVKDLETCKGYFPYTSADECLQKECAKLKAGEFESLHGQQELNQDIREIVAYNLAVESEPSVLGAASGEGILSKWWKFISLVNEKCTASNADTCWKEQATAAGLDTSKISQAEKAQKTTLAQKENTAAQKYQATGSPTVFINDTLYNGGRSPEDYKKAICSAFENPPEECGKILGQEGASTSGGCN</sequence>
<name>A0A2M6YQW6_9BACT</name>
<proteinExistence type="predicted"/>
<evidence type="ECO:0000313" key="3">
    <source>
        <dbReference type="EMBL" id="PIU33822.1"/>
    </source>
</evidence>
<gene>
    <name evidence="3" type="ORF">COT03_02620</name>
</gene>
<dbReference type="InterPro" id="IPR056858">
    <property type="entry name" value="VSR_TRX"/>
</dbReference>
<dbReference type="AlphaFoldDB" id="A0A2M6YQW6"/>
<feature type="chain" id="PRO_5014656572" description="Vacuolar sorting receptor thioredoxin-like domain-containing protein" evidence="1">
    <location>
        <begin position="25"/>
        <end position="316"/>
    </location>
</feature>
<protein>
    <recommendedName>
        <fullName evidence="2">Vacuolar sorting receptor thioredoxin-like domain-containing protein</fullName>
    </recommendedName>
</protein>
<feature type="domain" description="Vacuolar sorting receptor thioredoxin-like" evidence="2">
    <location>
        <begin position="164"/>
        <end position="290"/>
    </location>
</feature>
<accession>A0A2M6YQW6</accession>
<comment type="caution">
    <text evidence="3">The sequence shown here is derived from an EMBL/GenBank/DDBJ whole genome shotgun (WGS) entry which is preliminary data.</text>
</comment>
<feature type="signal peptide" evidence="1">
    <location>
        <begin position="1"/>
        <end position="24"/>
    </location>
</feature>
<dbReference type="InterPro" id="IPR036249">
    <property type="entry name" value="Thioredoxin-like_sf"/>
</dbReference>
<evidence type="ECO:0000259" key="2">
    <source>
        <dbReference type="Pfam" id="PF25011"/>
    </source>
</evidence>
<keyword evidence="1" id="KW-0732">Signal</keyword>
<organism evidence="3 4">
    <name type="scientific">Candidatus Shapirobacteria bacterium CG07_land_8_20_14_0_80_39_18</name>
    <dbReference type="NCBI Taxonomy" id="1974882"/>
    <lineage>
        <taxon>Bacteria</taxon>
        <taxon>Candidatus Shapironibacteriota</taxon>
    </lineage>
</organism>